<keyword evidence="5" id="KW-1185">Reference proteome</keyword>
<dbReference type="InterPro" id="IPR004046">
    <property type="entry name" value="GST_C"/>
</dbReference>
<dbReference type="SUPFAM" id="SSF52833">
    <property type="entry name" value="Thioredoxin-like"/>
    <property type="match status" value="1"/>
</dbReference>
<sequence length="218" mass="24727">MAAPKLYASHTSPCARAVEMCAEAIGLKLEVVYFDLNSDEDYFRSELLKINPKHTVPTLDDNGFILWDSHAILIYLVEKYGKNSSLYPKDIESKALVNQRLFFDGSDLFARHLGVVNLLFYGGATGVTEKDIKFVAENYDIVEHFLQGGKFIAGNEVTIADISIWCSMTNISVYSPVDFEKFPNIKAWYKRMEALPYAHFNILGGKLFEEVMAKYIKK</sequence>
<dbReference type="PROSITE" id="PS50404">
    <property type="entry name" value="GST_NTER"/>
    <property type="match status" value="1"/>
</dbReference>
<organism evidence="4 5">
    <name type="scientific">Phaedon cochleariae</name>
    <name type="common">Mustard beetle</name>
    <dbReference type="NCBI Taxonomy" id="80249"/>
    <lineage>
        <taxon>Eukaryota</taxon>
        <taxon>Metazoa</taxon>
        <taxon>Ecdysozoa</taxon>
        <taxon>Arthropoda</taxon>
        <taxon>Hexapoda</taxon>
        <taxon>Insecta</taxon>
        <taxon>Pterygota</taxon>
        <taxon>Neoptera</taxon>
        <taxon>Endopterygota</taxon>
        <taxon>Coleoptera</taxon>
        <taxon>Polyphaga</taxon>
        <taxon>Cucujiformia</taxon>
        <taxon>Chrysomeloidea</taxon>
        <taxon>Chrysomelidae</taxon>
        <taxon>Chrysomelinae</taxon>
        <taxon>Chrysomelini</taxon>
        <taxon>Phaedon</taxon>
    </lineage>
</organism>
<dbReference type="InterPro" id="IPR004045">
    <property type="entry name" value="Glutathione_S-Trfase_N"/>
</dbReference>
<dbReference type="Proteomes" id="UP001153737">
    <property type="component" value="Chromosome 5"/>
</dbReference>
<reference evidence="4" key="2">
    <citation type="submission" date="2022-10" db="EMBL/GenBank/DDBJ databases">
        <authorList>
            <consortium name="ENA_rothamsted_submissions"/>
            <consortium name="culmorum"/>
            <person name="King R."/>
        </authorList>
    </citation>
    <scope>NUCLEOTIDE SEQUENCE</scope>
</reference>
<evidence type="ECO:0008006" key="6">
    <source>
        <dbReference type="Google" id="ProtNLM"/>
    </source>
</evidence>
<reference evidence="4" key="1">
    <citation type="submission" date="2022-01" db="EMBL/GenBank/DDBJ databases">
        <authorList>
            <person name="King R."/>
        </authorList>
    </citation>
    <scope>NUCLEOTIDE SEQUENCE</scope>
</reference>
<dbReference type="PANTHER" id="PTHR43969">
    <property type="entry name" value="GLUTATHIONE S TRANSFERASE D10, ISOFORM A-RELATED"/>
    <property type="match status" value="1"/>
</dbReference>
<evidence type="ECO:0000313" key="5">
    <source>
        <dbReference type="Proteomes" id="UP001153737"/>
    </source>
</evidence>
<dbReference type="Gene3D" id="1.20.1050.10">
    <property type="match status" value="1"/>
</dbReference>
<dbReference type="CDD" id="cd03177">
    <property type="entry name" value="GST_C_Delta_Epsilon"/>
    <property type="match status" value="1"/>
</dbReference>
<evidence type="ECO:0000259" key="3">
    <source>
        <dbReference type="PROSITE" id="PS50405"/>
    </source>
</evidence>
<name>A0A9N9X401_PHACE</name>
<dbReference type="Gene3D" id="3.40.30.10">
    <property type="entry name" value="Glutaredoxin"/>
    <property type="match status" value="1"/>
</dbReference>
<dbReference type="SFLD" id="SFLDG00358">
    <property type="entry name" value="Main_(cytGST)"/>
    <property type="match status" value="1"/>
</dbReference>
<dbReference type="CDD" id="cd03045">
    <property type="entry name" value="GST_N_Delta_Epsilon"/>
    <property type="match status" value="1"/>
</dbReference>
<comment type="subunit">
    <text evidence="1">Homodimer.</text>
</comment>
<evidence type="ECO:0000256" key="1">
    <source>
        <dbReference type="ARBA" id="ARBA00011738"/>
    </source>
</evidence>
<dbReference type="SFLD" id="SFLDS00019">
    <property type="entry name" value="Glutathione_Transferase_(cytos"/>
    <property type="match status" value="1"/>
</dbReference>
<dbReference type="Pfam" id="PF00043">
    <property type="entry name" value="GST_C"/>
    <property type="match status" value="1"/>
</dbReference>
<dbReference type="InterPro" id="IPR010987">
    <property type="entry name" value="Glutathione-S-Trfase_C-like"/>
</dbReference>
<dbReference type="Pfam" id="PF13409">
    <property type="entry name" value="GST_N_2"/>
    <property type="match status" value="1"/>
</dbReference>
<evidence type="ECO:0000313" key="4">
    <source>
        <dbReference type="EMBL" id="CAG9821566.1"/>
    </source>
</evidence>
<dbReference type="InterPro" id="IPR036249">
    <property type="entry name" value="Thioredoxin-like_sf"/>
</dbReference>
<dbReference type="GO" id="GO:0004364">
    <property type="term" value="F:glutathione transferase activity"/>
    <property type="evidence" value="ECO:0007669"/>
    <property type="project" value="TreeGrafter"/>
</dbReference>
<dbReference type="InterPro" id="IPR036282">
    <property type="entry name" value="Glutathione-S-Trfase_C_sf"/>
</dbReference>
<feature type="domain" description="GST N-terminal" evidence="2">
    <location>
        <begin position="2"/>
        <end position="84"/>
    </location>
</feature>
<dbReference type="SFLD" id="SFLDG01153">
    <property type="entry name" value="Main.4:_Theta-like"/>
    <property type="match status" value="1"/>
</dbReference>
<dbReference type="SUPFAM" id="SSF47616">
    <property type="entry name" value="GST C-terminal domain-like"/>
    <property type="match status" value="1"/>
</dbReference>
<protein>
    <recommendedName>
        <fullName evidence="6">Glutathione S-transferase</fullName>
    </recommendedName>
</protein>
<gene>
    <name evidence="4" type="ORF">PHAECO_LOCUS9146</name>
</gene>
<dbReference type="EMBL" id="OU896711">
    <property type="protein sequence ID" value="CAG9821566.1"/>
    <property type="molecule type" value="Genomic_DNA"/>
</dbReference>
<dbReference type="PROSITE" id="PS50405">
    <property type="entry name" value="GST_CTER"/>
    <property type="match status" value="1"/>
</dbReference>
<feature type="domain" description="GST C-terminal" evidence="3">
    <location>
        <begin position="90"/>
        <end position="215"/>
    </location>
</feature>
<dbReference type="InterPro" id="IPR040079">
    <property type="entry name" value="Glutathione_S-Trfase"/>
</dbReference>
<dbReference type="GO" id="GO:0006749">
    <property type="term" value="P:glutathione metabolic process"/>
    <property type="evidence" value="ECO:0007669"/>
    <property type="project" value="TreeGrafter"/>
</dbReference>
<evidence type="ECO:0000259" key="2">
    <source>
        <dbReference type="PROSITE" id="PS50404"/>
    </source>
</evidence>
<accession>A0A9N9X401</accession>
<dbReference type="AlphaFoldDB" id="A0A9N9X401"/>
<dbReference type="FunFam" id="1.20.1050.10:FF:000007">
    <property type="entry name" value="Glutathione S-transferase 1-1"/>
    <property type="match status" value="1"/>
</dbReference>
<dbReference type="OrthoDB" id="2309723at2759"/>
<proteinExistence type="predicted"/>
<dbReference type="PANTHER" id="PTHR43969:SF9">
    <property type="entry name" value="GLUTATHIONE S TRANSFERASE D10, ISOFORM A-RELATED"/>
    <property type="match status" value="1"/>
</dbReference>
<dbReference type="FunFam" id="3.40.30.10:FF:000034">
    <property type="entry name" value="glutathione S-transferase 1"/>
    <property type="match status" value="1"/>
</dbReference>